<evidence type="ECO:0000313" key="5">
    <source>
        <dbReference type="EMBL" id="KAL2835297.1"/>
    </source>
</evidence>
<evidence type="ECO:0000256" key="2">
    <source>
        <dbReference type="SAM" id="MobiDB-lite"/>
    </source>
</evidence>
<keyword evidence="6" id="KW-1185">Reference proteome</keyword>
<gene>
    <name evidence="5" type="ORF">BDW59DRAFT_177241</name>
</gene>
<dbReference type="InterPro" id="IPR056884">
    <property type="entry name" value="NPHP3-like_N"/>
</dbReference>
<reference evidence="5 6" key="1">
    <citation type="submission" date="2024-07" db="EMBL/GenBank/DDBJ databases">
        <title>Section-level genome sequencing and comparative genomics of Aspergillus sections Usti and Cavernicolus.</title>
        <authorList>
            <consortium name="Lawrence Berkeley National Laboratory"/>
            <person name="Nybo J.L."/>
            <person name="Vesth T.C."/>
            <person name="Theobald S."/>
            <person name="Frisvad J.C."/>
            <person name="Larsen T.O."/>
            <person name="Kjaerboelling I."/>
            <person name="Rothschild-Mancinelli K."/>
            <person name="Lyhne E.K."/>
            <person name="Kogle M.E."/>
            <person name="Barry K."/>
            <person name="Clum A."/>
            <person name="Na H."/>
            <person name="Ledsgaard L."/>
            <person name="Lin J."/>
            <person name="Lipzen A."/>
            <person name="Kuo A."/>
            <person name="Riley R."/>
            <person name="Mondo S."/>
            <person name="LaButti K."/>
            <person name="Haridas S."/>
            <person name="Pangalinan J."/>
            <person name="Salamov A.A."/>
            <person name="Simmons B.A."/>
            <person name="Magnuson J.K."/>
            <person name="Chen J."/>
            <person name="Drula E."/>
            <person name="Henrissat B."/>
            <person name="Wiebenga A."/>
            <person name="Lubbers R.J."/>
            <person name="Gomes A.C."/>
            <person name="Makela M.R."/>
            <person name="Stajich J."/>
            <person name="Grigoriev I.V."/>
            <person name="Mortensen U.H."/>
            <person name="De vries R.P."/>
            <person name="Baker S.E."/>
            <person name="Andersen M.R."/>
        </authorList>
    </citation>
    <scope>NUCLEOTIDE SEQUENCE [LARGE SCALE GENOMIC DNA]</scope>
    <source>
        <strain evidence="5 6">CBS 600.67</strain>
    </source>
</reference>
<evidence type="ECO:0000313" key="6">
    <source>
        <dbReference type="Proteomes" id="UP001610335"/>
    </source>
</evidence>
<evidence type="ECO:0000259" key="3">
    <source>
        <dbReference type="Pfam" id="PF24809"/>
    </source>
</evidence>
<dbReference type="Gene3D" id="3.40.50.300">
    <property type="entry name" value="P-loop containing nucleotide triphosphate hydrolases"/>
    <property type="match status" value="1"/>
</dbReference>
<comment type="caution">
    <text evidence="5">The sequence shown here is derived from an EMBL/GenBank/DDBJ whole genome shotgun (WGS) entry which is preliminary data.</text>
</comment>
<dbReference type="EMBL" id="JBFXLS010000001">
    <property type="protein sequence ID" value="KAL2835297.1"/>
    <property type="molecule type" value="Genomic_DNA"/>
</dbReference>
<feature type="domain" description="Nephrocystin 3-like N-terminal" evidence="4">
    <location>
        <begin position="254"/>
        <end position="421"/>
    </location>
</feature>
<dbReference type="Proteomes" id="UP001610335">
    <property type="component" value="Unassembled WGS sequence"/>
</dbReference>
<accession>A0ABR4J5H1</accession>
<feature type="compositionally biased region" description="Low complexity" evidence="2">
    <location>
        <begin position="1011"/>
        <end position="1029"/>
    </location>
</feature>
<evidence type="ECO:0000259" key="4">
    <source>
        <dbReference type="Pfam" id="PF24883"/>
    </source>
</evidence>
<dbReference type="PANTHER" id="PTHR10039">
    <property type="entry name" value="AMELOGENIN"/>
    <property type="match status" value="1"/>
</dbReference>
<feature type="region of interest" description="Disordered" evidence="2">
    <location>
        <begin position="1056"/>
        <end position="1083"/>
    </location>
</feature>
<evidence type="ECO:0000256" key="1">
    <source>
        <dbReference type="ARBA" id="ARBA00022737"/>
    </source>
</evidence>
<feature type="compositionally biased region" description="Low complexity" evidence="2">
    <location>
        <begin position="1057"/>
        <end position="1074"/>
    </location>
</feature>
<sequence length="1492" mass="170056">MEKYPLSSSSNVPTTFEKAFTEYLTSLPDKKNTKRMIFDGLTTSGQVDPGWIQSFVEETENKMSRKTSVRIFNRIVKPMVTAIREYYGIIDTMCQASPFAAGLIWGALKIVFDCADRFSSLFETIKQQLQDLTFHLERINYFDDLYKDASMQSLLCHSYINVLRFWTRVRKECERNTFNLFLKSATPFSTNKMDSVILDLKKDAEEIRDRADMLEKVQRYDRVKQWLSVRGTFQDTLEANHRRHDSNRASRVPGTSEWIFETAEFQEWAGKTPGSPIIWISGGPGTGKSMLCSRVIQHIQDTHPSAAIAFHFFRFDQESSAIDLLRVMTGQLLESLRQCTQDVPDSVLSITETLGASVNNIMDMLRAITSSPSLPTTFLFIDGLDEELSEQRWLTARQTLQMLITLVTLNSEKSVRLWLSSQAHNAILKTMEHYRRIHVVDQNERDIRLLFENGMRELEQELEDIDTTAEEREHWFELLKEKARGNFLWAHYIIHSISEEAESIADIEWLIEHSLPKDLNEYYRRQFKRIPISNRNLASKIFSIVRLVSVSELRDAIGVIRNPNASSKSDIDRRRPRLKLIQNLICPLIVEENVSDGAEKRCRLFHSTVKEFVKKNPHVLSESEDDVEDVSIGPSTLAELCLLYLSQPRYSSLLEKFDSEWRMACGDSPDRDAFLRYSAKYWYYHLEGVSPSTDLAERISAFLESSNFQTLLQVQHLYVDSQFSVFTMIGRSESSRFLKRALPNWFVRMAAQNPKLHFSQDYRVFLHEWSYLLACGCCDCEMARYAGQIDRCLFGALGASNFMSSMRSRYPSFALSTGDKDGIRTAERCYEGYSACGHVVYLIQFVSRCHHSSIVSFVCETWRLDEFGKPRLQRRQRLEVDEEQASWNLYFKNDINVTVGRAKAIAFDYDARGLRIGSQLHVRDDNGLFQKLDVNDDQKERFPPYFEEFLCQGKYVIVASRRRAPVPSEKDFEDTINDPVNDVVKLFDNGWESDDSNIAGKDERSSESSESDPSSSSTTGTGLDWTSGDETWSEASTEIEDAIDDENAIAVFRGYVDSSNNSDSDSTEPSSASDDGSEPDSAAGLGATPYARFLCGFLDDDSDGDDAYVPFPDSDGDSDGSNTLHLQSRYGRLFRKKTKKGDSAVSLKVFSISGTELKCIFQLSKPLHLMLYDSAPVLHPFQPLIIWPMSPGNVLFADFEHKTWFRRKLRPTNTFTRQVFTKCHFSQCGKYLHIAILEARMKPPKDRKRDKTSSNTSKTNRKIPLQLSLFVTTHRLSMRKTTRAPPTQIYRTKIELGFFHSLPVSQLPFSLTWTSSELYFTQSKTALTVFKIKLFPPLDGEEPVLVPREKIFLPATAATREVRFFHSDPEPSTTNGDNNKDKHKGTMHVLMGSEIRSSRVLLGEGNPVAHSDEGGFKVEGTAWIPQIEAVRGVEGSVSMPAGLYLSSAEDFGGWVRSADIVDVPADSGVGQLDLKVERFDIEEDCDLEPYII</sequence>
<feature type="domain" description="DUF7708" evidence="3">
    <location>
        <begin position="79"/>
        <end position="217"/>
    </location>
</feature>
<dbReference type="Pfam" id="PF24809">
    <property type="entry name" value="DUF7708"/>
    <property type="match status" value="1"/>
</dbReference>
<name>A0ABR4J5H1_9EURO</name>
<organism evidence="5 6">
    <name type="scientific">Aspergillus cavernicola</name>
    <dbReference type="NCBI Taxonomy" id="176166"/>
    <lineage>
        <taxon>Eukaryota</taxon>
        <taxon>Fungi</taxon>
        <taxon>Dikarya</taxon>
        <taxon>Ascomycota</taxon>
        <taxon>Pezizomycotina</taxon>
        <taxon>Eurotiomycetes</taxon>
        <taxon>Eurotiomycetidae</taxon>
        <taxon>Eurotiales</taxon>
        <taxon>Aspergillaceae</taxon>
        <taxon>Aspergillus</taxon>
        <taxon>Aspergillus subgen. Nidulantes</taxon>
    </lineage>
</organism>
<dbReference type="InterPro" id="IPR027417">
    <property type="entry name" value="P-loop_NTPase"/>
</dbReference>
<dbReference type="InterPro" id="IPR056125">
    <property type="entry name" value="DUF7708"/>
</dbReference>
<evidence type="ECO:0008006" key="7">
    <source>
        <dbReference type="Google" id="ProtNLM"/>
    </source>
</evidence>
<dbReference type="Pfam" id="PF24883">
    <property type="entry name" value="NPHP3_N"/>
    <property type="match status" value="1"/>
</dbReference>
<dbReference type="PANTHER" id="PTHR10039:SF14">
    <property type="entry name" value="NACHT DOMAIN-CONTAINING PROTEIN"/>
    <property type="match status" value="1"/>
</dbReference>
<dbReference type="SUPFAM" id="SSF52540">
    <property type="entry name" value="P-loop containing nucleoside triphosphate hydrolases"/>
    <property type="match status" value="1"/>
</dbReference>
<proteinExistence type="predicted"/>
<protein>
    <recommendedName>
        <fullName evidence="7">NACHT domain-containing protein</fullName>
    </recommendedName>
</protein>
<feature type="region of interest" description="Disordered" evidence="2">
    <location>
        <begin position="994"/>
        <end position="1034"/>
    </location>
</feature>
<keyword evidence="1" id="KW-0677">Repeat</keyword>